<feature type="transmembrane region" description="Helical" evidence="11">
    <location>
        <begin position="41"/>
        <end position="60"/>
    </location>
</feature>
<keyword evidence="14" id="KW-1185">Reference proteome</keyword>
<feature type="coiled-coil region" evidence="9">
    <location>
        <begin position="147"/>
        <end position="174"/>
    </location>
</feature>
<dbReference type="InterPro" id="IPR050482">
    <property type="entry name" value="Sensor_HK_TwoCompSys"/>
</dbReference>
<keyword evidence="3" id="KW-0597">Phosphoprotein</keyword>
<keyword evidence="4" id="KW-0808">Transferase</keyword>
<dbReference type="EC" id="2.7.13.3" evidence="2"/>
<feature type="transmembrane region" description="Helical" evidence="11">
    <location>
        <begin position="125"/>
        <end position="148"/>
    </location>
</feature>
<feature type="transmembrane region" description="Helical" evidence="11">
    <location>
        <begin position="407"/>
        <end position="428"/>
    </location>
</feature>
<protein>
    <recommendedName>
        <fullName evidence="2">histidine kinase</fullName>
        <ecNumber evidence="2">2.7.13.3</ecNumber>
    </recommendedName>
</protein>
<feature type="domain" description="Signal transduction histidine kinase subgroup 3 dimerisation and phosphoacceptor" evidence="12">
    <location>
        <begin position="179"/>
        <end position="241"/>
    </location>
</feature>
<sequence>MSSEVRYRVAAEAGLAAGVALLTALLAHHAVWLTWPTMTTLADPAPLALAAGLAVALVLVRRRLPTLALLAAALLFGRFIETGVAVAVIAYAAAARAPVKTYVVAAALPVGLSLLLAPPHTWRQIAVVSVTISLVCVALPALLGLVLVQRERLLRALRERNEVLERAHELTAAQARLLERSRIAQEMHDLIGHRLSLVSLYAGGLELSADPPLAERARLVRDTAATAMSELRTVLDVLRTDRPGDGVTDATGTRADLEALAAESRATGTPVAFAWSGPDIGGEHRAVRIAAHRLVRESLTNLHRHAPGASCAVEVCHEPGGLAVRVENDRPAGPRRERSGGTGLTGLAERVRLLGGTFAAGPTPEGGFLVRAVLPWDGTRTEEESAPAAPPGAAGRRPGRWQRVSGYGVHAAALAAVAVLLIAVVSYLPMPSRVAMIELGMSDAGFRRSAVDSEPVAELAVAGHEPPRPPGSHCWYFYAGYDIAADPVRVARYCVGGGRIVDRRVITVHVGSSGRGE</sequence>
<dbReference type="PANTHER" id="PTHR24421:SF10">
    <property type="entry name" value="NITRATE_NITRITE SENSOR PROTEIN NARQ"/>
    <property type="match status" value="1"/>
</dbReference>
<evidence type="ECO:0000256" key="6">
    <source>
        <dbReference type="ARBA" id="ARBA00022777"/>
    </source>
</evidence>
<organism evidence="13 14">
    <name type="scientific">Nonomuraea longicatena</name>
    <dbReference type="NCBI Taxonomy" id="83682"/>
    <lineage>
        <taxon>Bacteria</taxon>
        <taxon>Bacillati</taxon>
        <taxon>Actinomycetota</taxon>
        <taxon>Actinomycetes</taxon>
        <taxon>Streptosporangiales</taxon>
        <taxon>Streptosporangiaceae</taxon>
        <taxon>Nonomuraea</taxon>
    </lineage>
</organism>
<keyword evidence="11" id="KW-1133">Transmembrane helix</keyword>
<dbReference type="RefSeq" id="WP_343950844.1">
    <property type="nucleotide sequence ID" value="NZ_BAAAHQ010000015.1"/>
</dbReference>
<feature type="transmembrane region" description="Helical" evidence="11">
    <location>
        <begin position="12"/>
        <end position="35"/>
    </location>
</feature>
<dbReference type="EMBL" id="BAAAHQ010000015">
    <property type="protein sequence ID" value="GAA0929897.1"/>
    <property type="molecule type" value="Genomic_DNA"/>
</dbReference>
<reference evidence="13 14" key="1">
    <citation type="journal article" date="2019" name="Int. J. Syst. Evol. Microbiol.">
        <title>The Global Catalogue of Microorganisms (GCM) 10K type strain sequencing project: providing services to taxonomists for standard genome sequencing and annotation.</title>
        <authorList>
            <consortium name="The Broad Institute Genomics Platform"/>
            <consortium name="The Broad Institute Genome Sequencing Center for Infectious Disease"/>
            <person name="Wu L."/>
            <person name="Ma J."/>
        </authorList>
    </citation>
    <scope>NUCLEOTIDE SEQUENCE [LARGE SCALE GENOMIC DNA]</scope>
    <source>
        <strain evidence="13 14">JCM 11136</strain>
    </source>
</reference>
<keyword evidence="11" id="KW-0472">Membrane</keyword>
<dbReference type="Pfam" id="PF07730">
    <property type="entry name" value="HisKA_3"/>
    <property type="match status" value="1"/>
</dbReference>
<dbReference type="SUPFAM" id="SSF55874">
    <property type="entry name" value="ATPase domain of HSP90 chaperone/DNA topoisomerase II/histidine kinase"/>
    <property type="match status" value="1"/>
</dbReference>
<feature type="region of interest" description="Disordered" evidence="10">
    <location>
        <begin position="380"/>
        <end position="399"/>
    </location>
</feature>
<name>A0ABN1PLC2_9ACTN</name>
<proteinExistence type="predicted"/>
<keyword evidence="9" id="KW-0175">Coiled coil</keyword>
<dbReference type="InterPro" id="IPR036890">
    <property type="entry name" value="HATPase_C_sf"/>
</dbReference>
<evidence type="ECO:0000313" key="14">
    <source>
        <dbReference type="Proteomes" id="UP001501578"/>
    </source>
</evidence>
<keyword evidence="7" id="KW-0067">ATP-binding</keyword>
<evidence type="ECO:0000256" key="1">
    <source>
        <dbReference type="ARBA" id="ARBA00000085"/>
    </source>
</evidence>
<evidence type="ECO:0000313" key="13">
    <source>
        <dbReference type="EMBL" id="GAA0929897.1"/>
    </source>
</evidence>
<keyword evidence="8" id="KW-0902">Two-component regulatory system</keyword>
<dbReference type="Gene3D" id="1.20.5.1930">
    <property type="match status" value="1"/>
</dbReference>
<evidence type="ECO:0000256" key="4">
    <source>
        <dbReference type="ARBA" id="ARBA00022679"/>
    </source>
</evidence>
<comment type="caution">
    <text evidence="13">The sequence shown here is derived from an EMBL/GenBank/DDBJ whole genome shotgun (WGS) entry which is preliminary data.</text>
</comment>
<dbReference type="Proteomes" id="UP001501578">
    <property type="component" value="Unassembled WGS sequence"/>
</dbReference>
<evidence type="ECO:0000256" key="3">
    <source>
        <dbReference type="ARBA" id="ARBA00022553"/>
    </source>
</evidence>
<dbReference type="PANTHER" id="PTHR24421">
    <property type="entry name" value="NITRATE/NITRITE SENSOR PROTEIN NARX-RELATED"/>
    <property type="match status" value="1"/>
</dbReference>
<accession>A0ABN1PLC2</accession>
<keyword evidence="5" id="KW-0547">Nucleotide-binding</keyword>
<dbReference type="InterPro" id="IPR011712">
    <property type="entry name" value="Sig_transdc_His_kin_sub3_dim/P"/>
</dbReference>
<evidence type="ECO:0000256" key="10">
    <source>
        <dbReference type="SAM" id="MobiDB-lite"/>
    </source>
</evidence>
<evidence type="ECO:0000256" key="7">
    <source>
        <dbReference type="ARBA" id="ARBA00022840"/>
    </source>
</evidence>
<feature type="transmembrane region" description="Helical" evidence="11">
    <location>
        <begin position="67"/>
        <end position="93"/>
    </location>
</feature>
<evidence type="ECO:0000256" key="8">
    <source>
        <dbReference type="ARBA" id="ARBA00023012"/>
    </source>
</evidence>
<evidence type="ECO:0000256" key="9">
    <source>
        <dbReference type="SAM" id="Coils"/>
    </source>
</evidence>
<dbReference type="CDD" id="cd16917">
    <property type="entry name" value="HATPase_UhpB-NarQ-NarX-like"/>
    <property type="match status" value="1"/>
</dbReference>
<comment type="catalytic activity">
    <reaction evidence="1">
        <text>ATP + protein L-histidine = ADP + protein N-phospho-L-histidine.</text>
        <dbReference type="EC" id="2.7.13.3"/>
    </reaction>
</comment>
<evidence type="ECO:0000259" key="12">
    <source>
        <dbReference type="Pfam" id="PF07730"/>
    </source>
</evidence>
<gene>
    <name evidence="13" type="ORF">GCM10009560_34060</name>
</gene>
<evidence type="ECO:0000256" key="5">
    <source>
        <dbReference type="ARBA" id="ARBA00022741"/>
    </source>
</evidence>
<evidence type="ECO:0000256" key="2">
    <source>
        <dbReference type="ARBA" id="ARBA00012438"/>
    </source>
</evidence>
<keyword evidence="11" id="KW-0812">Transmembrane</keyword>
<keyword evidence="6" id="KW-0418">Kinase</keyword>
<evidence type="ECO:0000256" key="11">
    <source>
        <dbReference type="SAM" id="Phobius"/>
    </source>
</evidence>
<dbReference type="Gene3D" id="3.30.565.10">
    <property type="entry name" value="Histidine kinase-like ATPase, C-terminal domain"/>
    <property type="match status" value="1"/>
</dbReference>